<dbReference type="EMBL" id="KN839826">
    <property type="protein sequence ID" value="KIJ89362.1"/>
    <property type="molecule type" value="Genomic_DNA"/>
</dbReference>
<evidence type="ECO:0000313" key="2">
    <source>
        <dbReference type="Proteomes" id="UP000054477"/>
    </source>
</evidence>
<feature type="non-terminal residue" evidence="1">
    <location>
        <position position="1"/>
    </location>
</feature>
<dbReference type="OrthoDB" id="3247418at2759"/>
<organism evidence="1 2">
    <name type="scientific">Laccaria amethystina LaAM-08-1</name>
    <dbReference type="NCBI Taxonomy" id="1095629"/>
    <lineage>
        <taxon>Eukaryota</taxon>
        <taxon>Fungi</taxon>
        <taxon>Dikarya</taxon>
        <taxon>Basidiomycota</taxon>
        <taxon>Agaricomycotina</taxon>
        <taxon>Agaricomycetes</taxon>
        <taxon>Agaricomycetidae</taxon>
        <taxon>Agaricales</taxon>
        <taxon>Agaricineae</taxon>
        <taxon>Hydnangiaceae</taxon>
        <taxon>Laccaria</taxon>
    </lineage>
</organism>
<reference evidence="1 2" key="1">
    <citation type="submission" date="2014-04" db="EMBL/GenBank/DDBJ databases">
        <authorList>
            <consortium name="DOE Joint Genome Institute"/>
            <person name="Kuo A."/>
            <person name="Kohler A."/>
            <person name="Nagy L.G."/>
            <person name="Floudas D."/>
            <person name="Copeland A."/>
            <person name="Barry K.W."/>
            <person name="Cichocki N."/>
            <person name="Veneault-Fourrey C."/>
            <person name="LaButti K."/>
            <person name="Lindquist E.A."/>
            <person name="Lipzen A."/>
            <person name="Lundell T."/>
            <person name="Morin E."/>
            <person name="Murat C."/>
            <person name="Sun H."/>
            <person name="Tunlid A."/>
            <person name="Henrissat B."/>
            <person name="Grigoriev I.V."/>
            <person name="Hibbett D.S."/>
            <person name="Martin F."/>
            <person name="Nordberg H.P."/>
            <person name="Cantor M.N."/>
            <person name="Hua S.X."/>
        </authorList>
    </citation>
    <scope>NUCLEOTIDE SEQUENCE [LARGE SCALE GENOMIC DNA]</scope>
    <source>
        <strain evidence="1 2">LaAM-08-1</strain>
    </source>
</reference>
<evidence type="ECO:0008006" key="3">
    <source>
        <dbReference type="Google" id="ProtNLM"/>
    </source>
</evidence>
<keyword evidence="2" id="KW-1185">Reference proteome</keyword>
<protein>
    <recommendedName>
        <fullName evidence="3">DUF4218 domain-containing protein</fullName>
    </recommendedName>
</protein>
<dbReference type="HOGENOM" id="CLU_981957_0_0_1"/>
<accession>A0A0C9WY37</accession>
<sequence>TSTVVLEGGLADIEVDLGQDTISYDGQPMLSTDELKQIQQDILETIWPTWQSIPLKNFGSPAHGKLKADQWRTCIEFDLPVSLMKMWEETSQAKLHANEYRKHMMAYLKMLRELCPNMDLHPVHHNALHIPEFLLRFGPMHGWWMFLFERLIGILQKIKINFKISQLERTMMQTFCAASELRVFLQWPGCPEVLRECAPILADCFPLTQKGTLNHDMATLEEDGENKLSRPKNVRLEDDIHNALVRLVPGHPRTVHKFARLEIGELFTLPHLFLPDSGRNPGIQ</sequence>
<name>A0A0C9WY37_9AGAR</name>
<dbReference type="Proteomes" id="UP000054477">
    <property type="component" value="Unassembled WGS sequence"/>
</dbReference>
<dbReference type="AlphaFoldDB" id="A0A0C9WY37"/>
<gene>
    <name evidence="1" type="ORF">K443DRAFT_118066</name>
</gene>
<evidence type="ECO:0000313" key="1">
    <source>
        <dbReference type="EMBL" id="KIJ89362.1"/>
    </source>
</evidence>
<proteinExistence type="predicted"/>
<reference evidence="2" key="2">
    <citation type="submission" date="2015-01" db="EMBL/GenBank/DDBJ databases">
        <title>Evolutionary Origins and Diversification of the Mycorrhizal Mutualists.</title>
        <authorList>
            <consortium name="DOE Joint Genome Institute"/>
            <consortium name="Mycorrhizal Genomics Consortium"/>
            <person name="Kohler A."/>
            <person name="Kuo A."/>
            <person name="Nagy L.G."/>
            <person name="Floudas D."/>
            <person name="Copeland A."/>
            <person name="Barry K.W."/>
            <person name="Cichocki N."/>
            <person name="Veneault-Fourrey C."/>
            <person name="LaButti K."/>
            <person name="Lindquist E.A."/>
            <person name="Lipzen A."/>
            <person name="Lundell T."/>
            <person name="Morin E."/>
            <person name="Murat C."/>
            <person name="Riley R."/>
            <person name="Ohm R."/>
            <person name="Sun H."/>
            <person name="Tunlid A."/>
            <person name="Henrissat B."/>
            <person name="Grigoriev I.V."/>
            <person name="Hibbett D.S."/>
            <person name="Martin F."/>
        </authorList>
    </citation>
    <scope>NUCLEOTIDE SEQUENCE [LARGE SCALE GENOMIC DNA]</scope>
    <source>
        <strain evidence="2">LaAM-08-1</strain>
    </source>
</reference>
<dbReference type="STRING" id="1095629.A0A0C9WY37"/>